<evidence type="ECO:0000313" key="3">
    <source>
        <dbReference type="Proteomes" id="UP000016662"/>
    </source>
</evidence>
<organism evidence="2 3">
    <name type="scientific">Ruminococcus callidus ATCC 27760</name>
    <dbReference type="NCBI Taxonomy" id="411473"/>
    <lineage>
        <taxon>Bacteria</taxon>
        <taxon>Bacillati</taxon>
        <taxon>Bacillota</taxon>
        <taxon>Clostridia</taxon>
        <taxon>Eubacteriales</taxon>
        <taxon>Oscillospiraceae</taxon>
        <taxon>Ruminococcus</taxon>
    </lineage>
</organism>
<dbReference type="eggNOG" id="ENOG5032TQU">
    <property type="taxonomic scope" value="Bacteria"/>
</dbReference>
<name>U2KXR2_9FIRM</name>
<comment type="caution">
    <text evidence="2">The sequence shown here is derived from an EMBL/GenBank/DDBJ whole genome shotgun (WGS) entry which is preliminary data.</text>
</comment>
<dbReference type="GeneID" id="93691757"/>
<keyword evidence="1" id="KW-0472">Membrane</keyword>
<dbReference type="STRING" id="411473.RUMCAL_00718"/>
<reference evidence="2 3" key="1">
    <citation type="submission" date="2013-07" db="EMBL/GenBank/DDBJ databases">
        <authorList>
            <person name="Weinstock G."/>
            <person name="Sodergren E."/>
            <person name="Wylie T."/>
            <person name="Fulton L."/>
            <person name="Fulton R."/>
            <person name="Fronick C."/>
            <person name="O'Laughlin M."/>
            <person name="Godfrey J."/>
            <person name="Miner T."/>
            <person name="Herter B."/>
            <person name="Appelbaum E."/>
            <person name="Cordes M."/>
            <person name="Lek S."/>
            <person name="Wollam A."/>
            <person name="Pepin K.H."/>
            <person name="Palsikar V.B."/>
            <person name="Mitreva M."/>
            <person name="Wilson R.K."/>
        </authorList>
    </citation>
    <scope>NUCLEOTIDE SEQUENCE [LARGE SCALE GENOMIC DNA]</scope>
    <source>
        <strain evidence="2 3">ATCC 27760</strain>
    </source>
</reference>
<feature type="transmembrane region" description="Helical" evidence="1">
    <location>
        <begin position="194"/>
        <end position="214"/>
    </location>
</feature>
<dbReference type="EMBL" id="AWVF01000092">
    <property type="protein sequence ID" value="ERJ96905.1"/>
    <property type="molecule type" value="Genomic_DNA"/>
</dbReference>
<feature type="transmembrane region" description="Helical" evidence="1">
    <location>
        <begin position="14"/>
        <end position="36"/>
    </location>
</feature>
<keyword evidence="3" id="KW-1185">Reference proteome</keyword>
<proteinExistence type="predicted"/>
<feature type="transmembrane region" description="Helical" evidence="1">
    <location>
        <begin position="254"/>
        <end position="277"/>
    </location>
</feature>
<dbReference type="AlphaFoldDB" id="U2KXR2"/>
<dbReference type="HOGENOM" id="CLU_098205_0_0_9"/>
<protein>
    <submittedName>
        <fullName evidence="2">Uncharacterized protein</fullName>
    </submittedName>
</protein>
<dbReference type="OrthoDB" id="2042447at2"/>
<dbReference type="PATRIC" id="fig|411473.3.peg.570"/>
<dbReference type="RefSeq" id="WP_021682180.1">
    <property type="nucleotide sequence ID" value="NZ_KI260408.1"/>
</dbReference>
<dbReference type="Proteomes" id="UP000016662">
    <property type="component" value="Unassembled WGS sequence"/>
</dbReference>
<feature type="transmembrane region" description="Helical" evidence="1">
    <location>
        <begin position="42"/>
        <end position="66"/>
    </location>
</feature>
<feature type="transmembrane region" description="Helical" evidence="1">
    <location>
        <begin position="157"/>
        <end position="182"/>
    </location>
</feature>
<keyword evidence="1" id="KW-1133">Transmembrane helix</keyword>
<feature type="transmembrane region" description="Helical" evidence="1">
    <location>
        <begin position="95"/>
        <end position="121"/>
    </location>
</feature>
<keyword evidence="1" id="KW-0812">Transmembrane</keyword>
<sequence length="283" mass="30928">MGTLLKYEFRRSRVIFLGIIGVTLLVELLYLVGWCFKLETPLLLGIIGGVLCLAFGAMAILLYGVIMFNDDISKKPGYLLFSTPRSAAQIVGAKLLMTLLALLGITVLFTLLIAVDVFLALQRNGTSVVALLSMFDASITESGLKDVLFNGYNFFGLAMYILNMVISFIFQVIAAYVVITLLKTVMGNQKGRTILAVILWFVIINAVSMLGGLFTTHLASGLDNEGKIMFTQESGLSSTVFLGDFLHVLFQPAMYLPTMLLCIAGSVAGYLLTVWMMEKKLSV</sequence>
<gene>
    <name evidence="2" type="ORF">RUMCAL_00718</name>
</gene>
<evidence type="ECO:0000256" key="1">
    <source>
        <dbReference type="SAM" id="Phobius"/>
    </source>
</evidence>
<accession>U2KXR2</accession>
<evidence type="ECO:0000313" key="2">
    <source>
        <dbReference type="EMBL" id="ERJ96905.1"/>
    </source>
</evidence>